<evidence type="ECO:0000313" key="3">
    <source>
        <dbReference type="Proteomes" id="UP000314294"/>
    </source>
</evidence>
<gene>
    <name evidence="2" type="ORF">EYF80_047523</name>
</gene>
<feature type="region of interest" description="Disordered" evidence="1">
    <location>
        <begin position="48"/>
        <end position="84"/>
    </location>
</feature>
<sequence>MFQLQDNEVGECMLLNRNKKAFSIDPSCPGFKMNTNTTPQVQAEHVLPPVSDGQGATAPSGLYSSRGSKGSDMASTPMQYGVVG</sequence>
<dbReference type="Proteomes" id="UP000314294">
    <property type="component" value="Unassembled WGS sequence"/>
</dbReference>
<organism evidence="2 3">
    <name type="scientific">Liparis tanakae</name>
    <name type="common">Tanaka's snailfish</name>
    <dbReference type="NCBI Taxonomy" id="230148"/>
    <lineage>
        <taxon>Eukaryota</taxon>
        <taxon>Metazoa</taxon>
        <taxon>Chordata</taxon>
        <taxon>Craniata</taxon>
        <taxon>Vertebrata</taxon>
        <taxon>Euteleostomi</taxon>
        <taxon>Actinopterygii</taxon>
        <taxon>Neopterygii</taxon>
        <taxon>Teleostei</taxon>
        <taxon>Neoteleostei</taxon>
        <taxon>Acanthomorphata</taxon>
        <taxon>Eupercaria</taxon>
        <taxon>Perciformes</taxon>
        <taxon>Cottioidei</taxon>
        <taxon>Cottales</taxon>
        <taxon>Liparidae</taxon>
        <taxon>Liparis</taxon>
    </lineage>
</organism>
<dbReference type="AlphaFoldDB" id="A0A4Z2FN94"/>
<comment type="caution">
    <text evidence="2">The sequence shown here is derived from an EMBL/GenBank/DDBJ whole genome shotgun (WGS) entry which is preliminary data.</text>
</comment>
<evidence type="ECO:0000313" key="2">
    <source>
        <dbReference type="EMBL" id="TNN42310.1"/>
    </source>
</evidence>
<dbReference type="EMBL" id="SRLO01001046">
    <property type="protein sequence ID" value="TNN42310.1"/>
    <property type="molecule type" value="Genomic_DNA"/>
</dbReference>
<protein>
    <submittedName>
        <fullName evidence="2">Uncharacterized protein</fullName>
    </submittedName>
</protein>
<evidence type="ECO:0000256" key="1">
    <source>
        <dbReference type="SAM" id="MobiDB-lite"/>
    </source>
</evidence>
<proteinExistence type="predicted"/>
<name>A0A4Z2FN94_9TELE</name>
<feature type="compositionally biased region" description="Polar residues" evidence="1">
    <location>
        <begin position="62"/>
        <end position="78"/>
    </location>
</feature>
<accession>A0A4Z2FN94</accession>
<reference evidence="2 3" key="1">
    <citation type="submission" date="2019-03" db="EMBL/GenBank/DDBJ databases">
        <title>First draft genome of Liparis tanakae, snailfish: a comprehensive survey of snailfish specific genes.</title>
        <authorList>
            <person name="Kim W."/>
            <person name="Song I."/>
            <person name="Jeong J.-H."/>
            <person name="Kim D."/>
            <person name="Kim S."/>
            <person name="Ryu S."/>
            <person name="Song J.Y."/>
            <person name="Lee S.K."/>
        </authorList>
    </citation>
    <scope>NUCLEOTIDE SEQUENCE [LARGE SCALE GENOMIC DNA]</scope>
    <source>
        <tissue evidence="2">Muscle</tissue>
    </source>
</reference>
<keyword evidence="3" id="KW-1185">Reference proteome</keyword>